<sequence>MKRSPSIEGLVQLGNGFFTQKFFPLFEQLAFQLLQHDASLLTFIVSDFDGK</sequence>
<evidence type="ECO:0000313" key="1">
    <source>
        <dbReference type="EMBL" id="GAC91219.1"/>
    </source>
</evidence>
<dbReference type="Proteomes" id="UP000013057">
    <property type="component" value="Unassembled WGS sequence"/>
</dbReference>
<comment type="caution">
    <text evidence="1">The sequence shown here is derived from an EMBL/GenBank/DDBJ whole genome shotgun (WGS) entry which is preliminary data.</text>
</comment>
<evidence type="ECO:0000313" key="2">
    <source>
        <dbReference type="Proteomes" id="UP000013057"/>
    </source>
</evidence>
<organism evidence="1 2">
    <name type="scientific">Anoxybacillus flavithermus NBRC 109594</name>
    <dbReference type="NCBI Taxonomy" id="1315967"/>
    <lineage>
        <taxon>Bacteria</taxon>
        <taxon>Bacillati</taxon>
        <taxon>Bacillota</taxon>
        <taxon>Bacilli</taxon>
        <taxon>Bacillales</taxon>
        <taxon>Anoxybacillaceae</taxon>
        <taxon>Anoxybacillus</taxon>
    </lineage>
</organism>
<protein>
    <submittedName>
        <fullName evidence="1">Uncharacterized protein</fullName>
    </submittedName>
</protein>
<dbReference type="AlphaFoldDB" id="R4G145"/>
<reference evidence="2" key="1">
    <citation type="journal article" date="2013" name="Genome">
        <title>Draft Genome Sequence of a Thermophilic Member of the Bacillaceae, Anoxybacillus flavithermus Strain Kn10, Isolated from the Kan-nawa Hot Spring in Japan.</title>
        <authorList>
            <person name="Matsutani M."/>
            <person name="Shirakihara Y."/>
            <person name="Imada K."/>
            <person name="Yakushi T."/>
            <person name="Matsushita K."/>
        </authorList>
    </citation>
    <scope>NUCLEOTIDE SEQUENCE [LARGE SCALE GENOMIC DNA]</scope>
    <source>
        <strain evidence="2">NBRC 109594</strain>
    </source>
</reference>
<accession>R4G145</accession>
<proteinExistence type="predicted"/>
<name>R4G145_9BACL</name>
<gene>
    <name evidence="1" type="ORF">KN10_1655</name>
</gene>
<dbReference type="EMBL" id="BARH01000012">
    <property type="protein sequence ID" value="GAC91219.1"/>
    <property type="molecule type" value="Genomic_DNA"/>
</dbReference>